<keyword evidence="7" id="KW-1185">Reference proteome</keyword>
<dbReference type="GO" id="GO:0005634">
    <property type="term" value="C:nucleus"/>
    <property type="evidence" value="ECO:0007669"/>
    <property type="project" value="UniProtKB-SubCell"/>
</dbReference>
<comment type="subcellular location">
    <subcellularLocation>
        <location evidence="1">Nucleus</location>
    </subcellularLocation>
</comment>
<dbReference type="Proteomes" id="UP000887566">
    <property type="component" value="Unplaced"/>
</dbReference>
<keyword evidence="5" id="KW-0539">Nucleus</keyword>
<accession>A0A914UJR4</accession>
<feature type="compositionally biased region" description="Polar residues" evidence="6">
    <location>
        <begin position="257"/>
        <end position="267"/>
    </location>
</feature>
<evidence type="ECO:0000256" key="5">
    <source>
        <dbReference type="ARBA" id="ARBA00023242"/>
    </source>
</evidence>
<keyword evidence="4" id="KW-0862">Zinc</keyword>
<dbReference type="WBParaSite" id="PSAMB.scaffold10390size4112.g33275.t1">
    <property type="protein sequence ID" value="PSAMB.scaffold10390size4112.g33275.t1"/>
    <property type="gene ID" value="PSAMB.scaffold10390size4112.g33275"/>
</dbReference>
<proteinExistence type="predicted"/>
<sequence length="279" mass="31283">MIDEHLALFAGFTSFAYHLVECTEFKEFVLALNPRYELPCRETLKKFVARVAHEIKENIKELMKNSGKVAICVDIWTQRNMVASYLAITAHFYCYKTGKLENVCLAVKQMTTTHSAGAVKAITDEILAEFNLSDDRISRFRADNGSNIVAAFRESLIEVSAKLIDNDFIGPTLAEIDPNLDDSFDEFAEFDQLATEFKRAFPKLLDCVAHSLQLPLRKIIDNDADLAAVRQEVFALLNKFSKRESNAFSSRKVPSEAGSTGTDTMEQSLPDLRSPHGDS</sequence>
<reference evidence="8" key="1">
    <citation type="submission" date="2022-11" db="UniProtKB">
        <authorList>
            <consortium name="WormBaseParasite"/>
        </authorList>
    </citation>
    <scope>IDENTIFICATION</scope>
</reference>
<name>A0A914UJR4_9BILA</name>
<dbReference type="SUPFAM" id="SSF53098">
    <property type="entry name" value="Ribonuclease H-like"/>
    <property type="match status" value="1"/>
</dbReference>
<evidence type="ECO:0000313" key="8">
    <source>
        <dbReference type="WBParaSite" id="PSAMB.scaffold10390size4112.g33275.t1"/>
    </source>
</evidence>
<dbReference type="InterPro" id="IPR012337">
    <property type="entry name" value="RNaseH-like_sf"/>
</dbReference>
<dbReference type="PANTHER" id="PTHR46481:SF10">
    <property type="entry name" value="ZINC FINGER BED DOMAIN-CONTAINING PROTEIN 39"/>
    <property type="match status" value="1"/>
</dbReference>
<evidence type="ECO:0000256" key="1">
    <source>
        <dbReference type="ARBA" id="ARBA00004123"/>
    </source>
</evidence>
<organism evidence="7 8">
    <name type="scientific">Plectus sambesii</name>
    <dbReference type="NCBI Taxonomy" id="2011161"/>
    <lineage>
        <taxon>Eukaryota</taxon>
        <taxon>Metazoa</taxon>
        <taxon>Ecdysozoa</taxon>
        <taxon>Nematoda</taxon>
        <taxon>Chromadorea</taxon>
        <taxon>Plectida</taxon>
        <taxon>Plectina</taxon>
        <taxon>Plectoidea</taxon>
        <taxon>Plectidae</taxon>
        <taxon>Plectus</taxon>
    </lineage>
</organism>
<evidence type="ECO:0000256" key="3">
    <source>
        <dbReference type="ARBA" id="ARBA00022771"/>
    </source>
</evidence>
<dbReference type="AlphaFoldDB" id="A0A914UJR4"/>
<dbReference type="InterPro" id="IPR052035">
    <property type="entry name" value="ZnF_BED_domain_contain"/>
</dbReference>
<evidence type="ECO:0000256" key="2">
    <source>
        <dbReference type="ARBA" id="ARBA00022723"/>
    </source>
</evidence>
<evidence type="ECO:0000313" key="7">
    <source>
        <dbReference type="Proteomes" id="UP000887566"/>
    </source>
</evidence>
<evidence type="ECO:0000256" key="4">
    <source>
        <dbReference type="ARBA" id="ARBA00022833"/>
    </source>
</evidence>
<protein>
    <submittedName>
        <fullName evidence="8">Uncharacterized protein</fullName>
    </submittedName>
</protein>
<dbReference type="GO" id="GO:0008270">
    <property type="term" value="F:zinc ion binding"/>
    <property type="evidence" value="ECO:0007669"/>
    <property type="project" value="UniProtKB-KW"/>
</dbReference>
<dbReference type="PANTHER" id="PTHR46481">
    <property type="entry name" value="ZINC FINGER BED DOMAIN-CONTAINING PROTEIN 4"/>
    <property type="match status" value="1"/>
</dbReference>
<evidence type="ECO:0000256" key="6">
    <source>
        <dbReference type="SAM" id="MobiDB-lite"/>
    </source>
</evidence>
<feature type="region of interest" description="Disordered" evidence="6">
    <location>
        <begin position="244"/>
        <end position="279"/>
    </location>
</feature>
<keyword evidence="3" id="KW-0863">Zinc-finger</keyword>
<keyword evidence="2" id="KW-0479">Metal-binding</keyword>